<feature type="chain" id="PRO_5036909955" evidence="1">
    <location>
        <begin position="20"/>
        <end position="224"/>
    </location>
</feature>
<sequence>MKKTLLITFFTLMITVLFSQTGFSVYPMDASIDVENPDSEYVTQGYVVNESDAELTLKWVKKAQSKPEMAEAAICDNVVCWNPSKFESEFSIAARDSSNFDFHYYPNGQAGSAVYKISVAEVDQLDNKAEMTFTINDAATTLAPMAGQEEVRIYPNPATEYFSVDGVDKLKEVIVINLVGQEVKRFKASHKAKYNVSELIRGLYLIRLIDDKEQVIKTVRLSKR</sequence>
<dbReference type="InterPro" id="IPR026444">
    <property type="entry name" value="Secre_tail"/>
</dbReference>
<comment type="caution">
    <text evidence="3">The sequence shown here is derived from an EMBL/GenBank/DDBJ whole genome shotgun (WGS) entry which is preliminary data.</text>
</comment>
<name>A0A953HQH1_9BACT</name>
<keyword evidence="1" id="KW-0732">Signal</keyword>
<dbReference type="RefSeq" id="WP_222581439.1">
    <property type="nucleotide sequence ID" value="NZ_JAHVHU010000019.1"/>
</dbReference>
<feature type="signal peptide" evidence="1">
    <location>
        <begin position="1"/>
        <end position="19"/>
    </location>
</feature>
<evidence type="ECO:0000256" key="1">
    <source>
        <dbReference type="SAM" id="SignalP"/>
    </source>
</evidence>
<feature type="domain" description="Secretion system C-terminal sorting" evidence="2">
    <location>
        <begin position="153"/>
        <end position="218"/>
    </location>
</feature>
<keyword evidence="4" id="KW-1185">Reference proteome</keyword>
<evidence type="ECO:0000313" key="3">
    <source>
        <dbReference type="EMBL" id="MBY5959902.1"/>
    </source>
</evidence>
<dbReference type="Pfam" id="PF18962">
    <property type="entry name" value="Por_Secre_tail"/>
    <property type="match status" value="1"/>
</dbReference>
<dbReference type="NCBIfam" id="TIGR04183">
    <property type="entry name" value="Por_Secre_tail"/>
    <property type="match status" value="1"/>
</dbReference>
<gene>
    <name evidence="3" type="ORF">KUV50_17240</name>
</gene>
<proteinExistence type="predicted"/>
<dbReference type="AlphaFoldDB" id="A0A953HQH1"/>
<accession>A0A953HQH1</accession>
<reference evidence="3" key="1">
    <citation type="submission" date="2021-06" db="EMBL/GenBank/DDBJ databases">
        <title>44 bacteria genomes isolated from Dapeng, Shenzhen.</title>
        <authorList>
            <person name="Zheng W."/>
            <person name="Yu S."/>
            <person name="Huang Y."/>
        </authorList>
    </citation>
    <scope>NUCLEOTIDE SEQUENCE</scope>
    <source>
        <strain evidence="3">DP5N28-2</strain>
    </source>
</reference>
<evidence type="ECO:0000259" key="2">
    <source>
        <dbReference type="Pfam" id="PF18962"/>
    </source>
</evidence>
<organism evidence="3 4">
    <name type="scientific">Membranihabitans marinus</name>
    <dbReference type="NCBI Taxonomy" id="1227546"/>
    <lineage>
        <taxon>Bacteria</taxon>
        <taxon>Pseudomonadati</taxon>
        <taxon>Bacteroidota</taxon>
        <taxon>Saprospiria</taxon>
        <taxon>Saprospirales</taxon>
        <taxon>Saprospiraceae</taxon>
        <taxon>Membranihabitans</taxon>
    </lineage>
</organism>
<dbReference type="EMBL" id="JAHVHU010000019">
    <property type="protein sequence ID" value="MBY5959902.1"/>
    <property type="molecule type" value="Genomic_DNA"/>
</dbReference>
<protein>
    <submittedName>
        <fullName evidence="3">T9SS type A sorting domain-containing protein</fullName>
    </submittedName>
</protein>
<evidence type="ECO:0000313" key="4">
    <source>
        <dbReference type="Proteomes" id="UP000753961"/>
    </source>
</evidence>
<dbReference type="Proteomes" id="UP000753961">
    <property type="component" value="Unassembled WGS sequence"/>
</dbReference>